<dbReference type="InterPro" id="IPR005921">
    <property type="entry name" value="HutH"/>
</dbReference>
<dbReference type="InterPro" id="IPR022313">
    <property type="entry name" value="Phe/His_NH3-lyase_AS"/>
</dbReference>
<feature type="cross-link" description="5-imidazolinone (Ala-Gly)" evidence="6">
    <location>
        <begin position="146"/>
        <end position="148"/>
    </location>
</feature>
<keyword evidence="11" id="KW-1185">Reference proteome</keyword>
<dbReference type="RefSeq" id="WP_114581559.1">
    <property type="nucleotide sequence ID" value="NZ_QPMH01000005.1"/>
</dbReference>
<dbReference type="PROSITE" id="PS00488">
    <property type="entry name" value="PAL_HISTIDASE"/>
    <property type="match status" value="1"/>
</dbReference>
<gene>
    <name evidence="6 10" type="primary">hutH</name>
    <name evidence="10" type="ORF">DRB17_07370</name>
</gene>
<dbReference type="InterPro" id="IPR024083">
    <property type="entry name" value="Fumarase/histidase_N"/>
</dbReference>
<reference evidence="10 11" key="1">
    <citation type="submission" date="2018-07" db="EMBL/GenBank/DDBJ databases">
        <title>Venubactetium sediminum gen. nov., sp. nov., isolated from a marine solar saltern.</title>
        <authorList>
            <person name="Wang S."/>
        </authorList>
    </citation>
    <scope>NUCLEOTIDE SEQUENCE [LARGE SCALE GENOMIC DNA]</scope>
    <source>
        <strain evidence="10 11">WD2A32</strain>
    </source>
</reference>
<keyword evidence="4 6" id="KW-0456">Lyase</keyword>
<proteinExistence type="inferred from homology"/>
<evidence type="ECO:0000256" key="5">
    <source>
        <dbReference type="ARBA" id="ARBA00049269"/>
    </source>
</evidence>
<dbReference type="Proteomes" id="UP000253941">
    <property type="component" value="Unassembled WGS sequence"/>
</dbReference>
<comment type="similarity">
    <text evidence="6 7">Belongs to the PAL/histidase family.</text>
</comment>
<dbReference type="SUPFAM" id="SSF48557">
    <property type="entry name" value="L-aspartase-like"/>
    <property type="match status" value="1"/>
</dbReference>
<dbReference type="Gene3D" id="1.20.200.10">
    <property type="entry name" value="Fumarase/aspartase (Central domain)"/>
    <property type="match status" value="1"/>
</dbReference>
<accession>A0A369TAW9</accession>
<evidence type="ECO:0000256" key="3">
    <source>
        <dbReference type="ARBA" id="ARBA00022808"/>
    </source>
</evidence>
<dbReference type="EC" id="4.3.1.3" evidence="2 6"/>
<evidence type="ECO:0000313" key="10">
    <source>
        <dbReference type="EMBL" id="RDD62463.1"/>
    </source>
</evidence>
<comment type="subcellular location">
    <subcellularLocation>
        <location evidence="6 9">Cytoplasm</location>
    </subcellularLocation>
</comment>
<dbReference type="Gene3D" id="1.10.275.10">
    <property type="entry name" value="Fumarase/aspartase (N-terminal domain)"/>
    <property type="match status" value="1"/>
</dbReference>
<evidence type="ECO:0000256" key="2">
    <source>
        <dbReference type="ARBA" id="ARBA00012994"/>
    </source>
</evidence>
<dbReference type="GO" id="GO:0019557">
    <property type="term" value="P:L-histidine catabolic process to glutamate and formate"/>
    <property type="evidence" value="ECO:0007669"/>
    <property type="project" value="UniProtKB-UniPathway"/>
</dbReference>
<evidence type="ECO:0000256" key="4">
    <source>
        <dbReference type="ARBA" id="ARBA00023239"/>
    </source>
</evidence>
<dbReference type="FunFam" id="1.10.275.10:FF:000005">
    <property type="entry name" value="Histidine ammonia-lyase"/>
    <property type="match status" value="1"/>
</dbReference>
<dbReference type="CDD" id="cd00332">
    <property type="entry name" value="PAL-HAL"/>
    <property type="match status" value="1"/>
</dbReference>
<dbReference type="GO" id="GO:0004397">
    <property type="term" value="F:histidine ammonia-lyase activity"/>
    <property type="evidence" value="ECO:0007669"/>
    <property type="project" value="UniProtKB-UniRule"/>
</dbReference>
<sequence>MSDAPRRLVPGEIGLGDLRAMWRDPGLGITLDDSAWPRVDAAAETVEKLVREGATLYGITTGFGKLAKTRIGADSVAQLQTNLVRSHCVGVGDPLPARVVRLVLVLKVASLARGHSGIRRDTLAALLRLIDAGAVPIIPAKGSVGASGDLAPLAHLAAVLIGEGEVELAGERLDGATALARIGLSPVTLQAKEGLALLNGSQVSTALALDGLFQALDAAAAALAAGGLSTDACLGTPVAYDPRIQALRGHPGQIKAAEVLTRLLAGSEIRDSHLACDRVQDPYSLRCQPQVMGAVLDQLDHAAAVLLREANAVSDNPLVFPDTGEVLSGGNFHAEPVALAADAIASAMSEIAALSERRTALLIDSNFSALPAFLVAEPGLNSGFMMAQVTAAALASELKQRAAPAATDSLPTSGNQEDHVSMATHAARRLGEMAPDLRAVVAIELLAAAQGIDFRDPLRTGDALRHAQAAVRARSAFLRQDRSLAPDIAAVAELIADGWFFEELLGPEERPLIAE</sequence>
<evidence type="ECO:0000256" key="7">
    <source>
        <dbReference type="RuleBase" id="RU003954"/>
    </source>
</evidence>
<dbReference type="UniPathway" id="UPA00379">
    <property type="reaction ID" value="UER00549"/>
</dbReference>
<dbReference type="HAMAP" id="MF_00229">
    <property type="entry name" value="His_ammonia_lyase"/>
    <property type="match status" value="1"/>
</dbReference>
<name>A0A369TAW9_9PROT</name>
<protein>
    <recommendedName>
        <fullName evidence="2 6">Histidine ammonia-lyase</fullName>
        <shortName evidence="6">Histidase</shortName>
        <ecNumber evidence="2 6">4.3.1.3</ecNumber>
    </recommendedName>
</protein>
<organism evidence="10 11">
    <name type="scientific">Ferruginivarius sediminum</name>
    <dbReference type="NCBI Taxonomy" id="2661937"/>
    <lineage>
        <taxon>Bacteria</taxon>
        <taxon>Pseudomonadati</taxon>
        <taxon>Pseudomonadota</taxon>
        <taxon>Alphaproteobacteria</taxon>
        <taxon>Rhodospirillales</taxon>
        <taxon>Rhodospirillaceae</taxon>
        <taxon>Ferruginivarius</taxon>
    </lineage>
</organism>
<dbReference type="NCBIfam" id="NF006871">
    <property type="entry name" value="PRK09367.1"/>
    <property type="match status" value="1"/>
</dbReference>
<dbReference type="FunFam" id="1.20.200.10:FF:000003">
    <property type="entry name" value="Histidine ammonia-lyase"/>
    <property type="match status" value="1"/>
</dbReference>
<evidence type="ECO:0000313" key="11">
    <source>
        <dbReference type="Proteomes" id="UP000253941"/>
    </source>
</evidence>
<comment type="catalytic activity">
    <reaction evidence="5 6 8">
        <text>L-histidine = trans-urocanate + NH4(+)</text>
        <dbReference type="Rhea" id="RHEA:21232"/>
        <dbReference type="ChEBI" id="CHEBI:17771"/>
        <dbReference type="ChEBI" id="CHEBI:28938"/>
        <dbReference type="ChEBI" id="CHEBI:57595"/>
        <dbReference type="EC" id="4.3.1.3"/>
    </reaction>
</comment>
<comment type="PTM">
    <text evidence="6">Contains an active site 4-methylidene-imidazol-5-one (MIO), which is formed autocatalytically by cyclization and dehydration of residues Ala-Ser-Gly.</text>
</comment>
<comment type="caution">
    <text evidence="10">The sequence shown here is derived from an EMBL/GenBank/DDBJ whole genome shotgun (WGS) entry which is preliminary data.</text>
</comment>
<dbReference type="GO" id="GO:0019556">
    <property type="term" value="P:L-histidine catabolic process to glutamate and formamide"/>
    <property type="evidence" value="ECO:0007669"/>
    <property type="project" value="UniProtKB-UniPathway"/>
</dbReference>
<dbReference type="NCBIfam" id="TIGR01225">
    <property type="entry name" value="hutH"/>
    <property type="match status" value="1"/>
</dbReference>
<dbReference type="AlphaFoldDB" id="A0A369TAW9"/>
<dbReference type="Pfam" id="PF00221">
    <property type="entry name" value="Lyase_aromatic"/>
    <property type="match status" value="1"/>
</dbReference>
<dbReference type="GO" id="GO:0005737">
    <property type="term" value="C:cytoplasm"/>
    <property type="evidence" value="ECO:0007669"/>
    <property type="project" value="UniProtKB-SubCell"/>
</dbReference>
<evidence type="ECO:0000256" key="6">
    <source>
        <dbReference type="HAMAP-Rule" id="MF_00229"/>
    </source>
</evidence>
<feature type="modified residue" description="2,3-didehydroalanine (Ser)" evidence="6">
    <location>
        <position position="147"/>
    </location>
</feature>
<evidence type="ECO:0000256" key="1">
    <source>
        <dbReference type="ARBA" id="ARBA00005113"/>
    </source>
</evidence>
<comment type="pathway">
    <text evidence="1 6 8">Amino-acid degradation; L-histidine degradation into L-glutamate; N-formimidoyl-L-glutamate from L-histidine: step 1/3.</text>
</comment>
<keyword evidence="3 6" id="KW-0369">Histidine metabolism</keyword>
<dbReference type="PANTHER" id="PTHR10362">
    <property type="entry name" value="HISTIDINE AMMONIA-LYASE"/>
    <property type="match status" value="1"/>
</dbReference>
<dbReference type="InterPro" id="IPR008948">
    <property type="entry name" value="L-Aspartase-like"/>
</dbReference>
<evidence type="ECO:0000256" key="9">
    <source>
        <dbReference type="RuleBase" id="RU004480"/>
    </source>
</evidence>
<dbReference type="EMBL" id="QPMH01000005">
    <property type="protein sequence ID" value="RDD62463.1"/>
    <property type="molecule type" value="Genomic_DNA"/>
</dbReference>
<dbReference type="InterPro" id="IPR001106">
    <property type="entry name" value="Aromatic_Lyase"/>
</dbReference>
<keyword evidence="6" id="KW-0963">Cytoplasm</keyword>
<evidence type="ECO:0000256" key="8">
    <source>
        <dbReference type="RuleBase" id="RU004479"/>
    </source>
</evidence>